<evidence type="ECO:0000259" key="1">
    <source>
        <dbReference type="Pfam" id="PF00206"/>
    </source>
</evidence>
<protein>
    <submittedName>
        <fullName evidence="2">Putative fumarate hydratase, mitochondrial (Trinotate prediction)</fullName>
    </submittedName>
</protein>
<dbReference type="GO" id="GO:0006106">
    <property type="term" value="P:fumarate metabolic process"/>
    <property type="evidence" value="ECO:0007669"/>
    <property type="project" value="InterPro"/>
</dbReference>
<proteinExistence type="predicted"/>
<dbReference type="PANTHER" id="PTHR11444">
    <property type="entry name" value="ASPARTATEAMMONIA/ARGININOSUCCINATE/ADENYLOSUCCINATE LYASE"/>
    <property type="match status" value="1"/>
</dbReference>
<dbReference type="EMBL" id="GHBP01002350">
    <property type="protein sequence ID" value="NDJ93075.1"/>
    <property type="molecule type" value="Transcribed_RNA"/>
</dbReference>
<dbReference type="InterPro" id="IPR005677">
    <property type="entry name" value="Fum_hydII"/>
</dbReference>
<dbReference type="GO" id="GO:0005739">
    <property type="term" value="C:mitochondrion"/>
    <property type="evidence" value="ECO:0007669"/>
    <property type="project" value="TreeGrafter"/>
</dbReference>
<dbReference type="GO" id="GO:0006108">
    <property type="term" value="P:malate metabolic process"/>
    <property type="evidence" value="ECO:0007669"/>
    <property type="project" value="TreeGrafter"/>
</dbReference>
<dbReference type="PANTHER" id="PTHR11444:SF1">
    <property type="entry name" value="FUMARATE HYDRATASE, MITOCHONDRIAL"/>
    <property type="match status" value="1"/>
</dbReference>
<dbReference type="SUPFAM" id="SSF48557">
    <property type="entry name" value="L-aspartase-like"/>
    <property type="match status" value="1"/>
</dbReference>
<evidence type="ECO:0000313" key="2">
    <source>
        <dbReference type="EMBL" id="NDJ93075.1"/>
    </source>
</evidence>
<dbReference type="Gene3D" id="1.10.275.10">
    <property type="entry name" value="Fumarase/aspartase (N-terminal domain)"/>
    <property type="match status" value="1"/>
</dbReference>
<dbReference type="InterPro" id="IPR024083">
    <property type="entry name" value="Fumarase/histidase_N"/>
</dbReference>
<feature type="domain" description="Fumarate lyase N-terminal" evidence="1">
    <location>
        <begin position="45"/>
        <end position="172"/>
    </location>
</feature>
<dbReference type="Pfam" id="PF00206">
    <property type="entry name" value="Lyase_1"/>
    <property type="match status" value="1"/>
</dbReference>
<dbReference type="GO" id="GO:0006099">
    <property type="term" value="P:tricarboxylic acid cycle"/>
    <property type="evidence" value="ECO:0007669"/>
    <property type="project" value="TreeGrafter"/>
</dbReference>
<name>A0A6G3MGB3_HENSL</name>
<accession>A0A6G3MGB3</accession>
<dbReference type="GO" id="GO:0004333">
    <property type="term" value="F:fumarate hydratase activity"/>
    <property type="evidence" value="ECO:0007669"/>
    <property type="project" value="InterPro"/>
</dbReference>
<sequence>MSKNFYIKRFFPYIYKYKSFSCLKFSQMAVRMHSKNMRTETDSFGEIQVPMDKYYGAQTQRSLSNFKIGNFSERMPLEIIRAFGYLKKAAATVNLENGLDTKIVESISQACDEIINGKLDDHFHLVIWQTGSGTQTNMNINEVISNRAIEILGGQLGSKNPVHPNDHVNMGQVFISVHV</sequence>
<dbReference type="AlphaFoldDB" id="A0A6G3MGB3"/>
<dbReference type="InterPro" id="IPR022761">
    <property type="entry name" value="Fumarate_lyase_N"/>
</dbReference>
<dbReference type="FunFam" id="1.10.275.10:FF:000001">
    <property type="entry name" value="Fumarate hydratase, mitochondrial"/>
    <property type="match status" value="1"/>
</dbReference>
<reference evidence="2" key="1">
    <citation type="submission" date="2018-11" db="EMBL/GenBank/DDBJ databases">
        <title>Henneguya salminicola genome and transcriptome.</title>
        <authorList>
            <person name="Yahalomi D."/>
            <person name="Atkinson S.D."/>
            <person name="Neuhof M."/>
            <person name="Chang E.S."/>
            <person name="Philippe H."/>
            <person name="Cartwright P."/>
            <person name="Bartholomew J.L."/>
            <person name="Huchon D."/>
        </authorList>
    </citation>
    <scope>NUCLEOTIDE SEQUENCE</scope>
    <source>
        <strain evidence="2">Hz1</strain>
        <tissue evidence="2">Whole</tissue>
    </source>
</reference>
<organism evidence="2">
    <name type="scientific">Henneguya salminicola</name>
    <name type="common">Myxosporean</name>
    <dbReference type="NCBI Taxonomy" id="69463"/>
    <lineage>
        <taxon>Eukaryota</taxon>
        <taxon>Metazoa</taxon>
        <taxon>Cnidaria</taxon>
        <taxon>Myxozoa</taxon>
        <taxon>Myxosporea</taxon>
        <taxon>Bivalvulida</taxon>
        <taxon>Platysporina</taxon>
        <taxon>Myxobolidae</taxon>
        <taxon>Henneguya</taxon>
    </lineage>
</organism>
<dbReference type="InterPro" id="IPR008948">
    <property type="entry name" value="L-Aspartase-like"/>
</dbReference>